<evidence type="ECO:0000256" key="1">
    <source>
        <dbReference type="ARBA" id="ARBA00022630"/>
    </source>
</evidence>
<keyword evidence="1 4" id="KW-0285">Flavoprotein</keyword>
<comment type="cofactor">
    <cofactor evidence="4">
        <name>FAD</name>
        <dbReference type="ChEBI" id="CHEBI:57692"/>
    </cofactor>
</comment>
<dbReference type="Proteomes" id="UP001142489">
    <property type="component" value="Unassembled WGS sequence"/>
</dbReference>
<dbReference type="OrthoDB" id="66881at2759"/>
<keyword evidence="2 4" id="KW-0274">FAD</keyword>
<dbReference type="InterPro" id="IPR020946">
    <property type="entry name" value="Flavin_mOase-like"/>
</dbReference>
<organism evidence="6 7">
    <name type="scientific">Phrynocephalus forsythii</name>
    <dbReference type="NCBI Taxonomy" id="171643"/>
    <lineage>
        <taxon>Eukaryota</taxon>
        <taxon>Metazoa</taxon>
        <taxon>Chordata</taxon>
        <taxon>Craniata</taxon>
        <taxon>Vertebrata</taxon>
        <taxon>Euteleostomi</taxon>
        <taxon>Lepidosauria</taxon>
        <taxon>Squamata</taxon>
        <taxon>Bifurcata</taxon>
        <taxon>Unidentata</taxon>
        <taxon>Episquamata</taxon>
        <taxon>Toxicofera</taxon>
        <taxon>Iguania</taxon>
        <taxon>Acrodonta</taxon>
        <taxon>Agamidae</taxon>
        <taxon>Agaminae</taxon>
        <taxon>Phrynocephalus</taxon>
    </lineage>
</organism>
<accession>A0A9Q1B3P2</accession>
<name>A0A9Q1B3P2_9SAUR</name>
<dbReference type="EC" id="1.-.-.-" evidence="4"/>
<keyword evidence="5" id="KW-0472">Membrane</keyword>
<dbReference type="GO" id="GO:0050660">
    <property type="term" value="F:flavin adenine dinucleotide binding"/>
    <property type="evidence" value="ECO:0007669"/>
    <property type="project" value="InterPro"/>
</dbReference>
<reference evidence="6" key="1">
    <citation type="journal article" date="2023" name="DNA Res.">
        <title>Chromosome-level genome assembly of Phrynocephalus forsythii using third-generation DNA sequencing and Hi-C analysis.</title>
        <authorList>
            <person name="Qi Y."/>
            <person name="Zhao W."/>
            <person name="Zhao Y."/>
            <person name="Niu C."/>
            <person name="Cao S."/>
            <person name="Zhang Y."/>
        </authorList>
    </citation>
    <scope>NUCLEOTIDE SEQUENCE</scope>
    <source>
        <tissue evidence="6">Muscle</tissue>
    </source>
</reference>
<dbReference type="PANTHER" id="PTHR23023">
    <property type="entry name" value="DIMETHYLANILINE MONOOXYGENASE"/>
    <property type="match status" value="1"/>
</dbReference>
<keyword evidence="5" id="KW-1133">Transmembrane helix</keyword>
<evidence type="ECO:0000313" key="7">
    <source>
        <dbReference type="Proteomes" id="UP001142489"/>
    </source>
</evidence>
<protein>
    <recommendedName>
        <fullName evidence="4">Flavin-containing monooxygenase</fullName>
        <ecNumber evidence="4">1.-.-.-</ecNumber>
    </recommendedName>
</protein>
<evidence type="ECO:0000256" key="4">
    <source>
        <dbReference type="RuleBase" id="RU361177"/>
    </source>
</evidence>
<dbReference type="InterPro" id="IPR050346">
    <property type="entry name" value="FMO-like"/>
</dbReference>
<sequence length="150" mass="17076">MQEGLDCVIFATGLCKLPSESTMMDDIDEKMGKKLKWFGQSDTIQTDYIDYMDELASDIGVKPNLLLLFLTDPKLALKVYFGPCTSYQFCLMGPGKWDGARNAILTQWDRILKATRTRIVHSSEEPFPLLPWLKILALAFLLVALLLMFY</sequence>
<gene>
    <name evidence="6" type="ORF">JRQ81_015091</name>
</gene>
<evidence type="ECO:0000256" key="3">
    <source>
        <dbReference type="ARBA" id="ARBA00023002"/>
    </source>
</evidence>
<dbReference type="PRINTS" id="PR01123">
    <property type="entry name" value="FMOXYGENASE3"/>
</dbReference>
<dbReference type="EMBL" id="JAPFRF010000005">
    <property type="protein sequence ID" value="KAJ7332911.1"/>
    <property type="molecule type" value="Genomic_DNA"/>
</dbReference>
<evidence type="ECO:0000313" key="6">
    <source>
        <dbReference type="EMBL" id="KAJ7332911.1"/>
    </source>
</evidence>
<keyword evidence="7" id="KW-1185">Reference proteome</keyword>
<feature type="transmembrane region" description="Helical" evidence="5">
    <location>
        <begin position="129"/>
        <end position="149"/>
    </location>
</feature>
<dbReference type="GO" id="GO:0004499">
    <property type="term" value="F:N,N-dimethylaniline monooxygenase activity"/>
    <property type="evidence" value="ECO:0007669"/>
    <property type="project" value="InterPro"/>
</dbReference>
<dbReference type="Pfam" id="PF00743">
    <property type="entry name" value="FMO-like"/>
    <property type="match status" value="1"/>
</dbReference>
<comment type="caution">
    <text evidence="6">The sequence shown here is derived from an EMBL/GenBank/DDBJ whole genome shotgun (WGS) entry which is preliminary data.</text>
</comment>
<dbReference type="AlphaFoldDB" id="A0A9Q1B3P2"/>
<keyword evidence="5" id="KW-0812">Transmembrane</keyword>
<dbReference type="InterPro" id="IPR002255">
    <property type="entry name" value="Flavin_mOase_3"/>
</dbReference>
<comment type="similarity">
    <text evidence="4">Belongs to the FMO family.</text>
</comment>
<keyword evidence="4" id="KW-0503">Monooxygenase</keyword>
<proteinExistence type="inferred from homology"/>
<keyword evidence="3 4" id="KW-0560">Oxidoreductase</keyword>
<dbReference type="GO" id="GO:0050661">
    <property type="term" value="F:NADP binding"/>
    <property type="evidence" value="ECO:0007669"/>
    <property type="project" value="InterPro"/>
</dbReference>
<evidence type="ECO:0000256" key="2">
    <source>
        <dbReference type="ARBA" id="ARBA00022827"/>
    </source>
</evidence>
<evidence type="ECO:0000256" key="5">
    <source>
        <dbReference type="SAM" id="Phobius"/>
    </source>
</evidence>